<dbReference type="EMBL" id="OMOD01000164">
    <property type="protein sequence ID" value="SPF46775.1"/>
    <property type="molecule type" value="Genomic_DNA"/>
</dbReference>
<organism evidence="8 9">
    <name type="scientific">Candidatus Sulfotelmatobacter kueseliae</name>
    <dbReference type="NCBI Taxonomy" id="2042962"/>
    <lineage>
        <taxon>Bacteria</taxon>
        <taxon>Pseudomonadati</taxon>
        <taxon>Acidobacteriota</taxon>
        <taxon>Terriglobia</taxon>
        <taxon>Terriglobales</taxon>
        <taxon>Candidatus Korobacteraceae</taxon>
        <taxon>Candidatus Sulfotelmatobacter</taxon>
    </lineage>
</organism>
<dbReference type="OrthoDB" id="9770286at2"/>
<dbReference type="FunFam" id="3.40.50.1220:FF:000004">
    <property type="entry name" value="Electron transfer flavoprotein"/>
    <property type="match status" value="1"/>
</dbReference>
<feature type="binding site" evidence="6">
    <location>
        <begin position="242"/>
        <end position="243"/>
    </location>
    <ligand>
        <name>FAD</name>
        <dbReference type="ChEBI" id="CHEBI:57692"/>
    </ligand>
</feature>
<comment type="similarity">
    <text evidence="1">Belongs to the ETF alpha-subunit/FixB family.</text>
</comment>
<name>A0A2U3L4D2_9BACT</name>
<dbReference type="InterPro" id="IPR018206">
    <property type="entry name" value="ETF_asu_C_CS"/>
</dbReference>
<evidence type="ECO:0000259" key="7">
    <source>
        <dbReference type="SMART" id="SM00893"/>
    </source>
</evidence>
<gene>
    <name evidence="8" type="primary">etfA</name>
    <name evidence="8" type="ORF">SBA1_680029</name>
</gene>
<dbReference type="InterPro" id="IPR014729">
    <property type="entry name" value="Rossmann-like_a/b/a_fold"/>
</dbReference>
<dbReference type="Gene3D" id="3.40.50.620">
    <property type="entry name" value="HUPs"/>
    <property type="match status" value="1"/>
</dbReference>
<dbReference type="GO" id="GO:0033539">
    <property type="term" value="P:fatty acid beta-oxidation using acyl-CoA dehydrogenase"/>
    <property type="evidence" value="ECO:0007669"/>
    <property type="project" value="TreeGrafter"/>
</dbReference>
<evidence type="ECO:0000313" key="8">
    <source>
        <dbReference type="EMBL" id="SPF46775.1"/>
    </source>
</evidence>
<reference evidence="9" key="1">
    <citation type="submission" date="2018-02" db="EMBL/GenBank/DDBJ databases">
        <authorList>
            <person name="Hausmann B."/>
        </authorList>
    </citation>
    <scope>NUCLEOTIDE SEQUENCE [LARGE SCALE GENOMIC DNA]</scope>
    <source>
        <strain evidence="9">Peat soil MAG SbA1</strain>
    </source>
</reference>
<dbReference type="PIRSF" id="PIRSF000089">
    <property type="entry name" value="Electra_flavoP_a"/>
    <property type="match status" value="1"/>
</dbReference>
<comment type="cofactor">
    <cofactor evidence="6">
        <name>FAD</name>
        <dbReference type="ChEBI" id="CHEBI:57692"/>
    </cofactor>
    <text evidence="6">Binds 1 FAD per dimer.</text>
</comment>
<evidence type="ECO:0000256" key="4">
    <source>
        <dbReference type="ARBA" id="ARBA00022827"/>
    </source>
</evidence>
<protein>
    <submittedName>
        <fullName evidence="8">Electron transfer flavoprotein, alpha subunit</fullName>
    </submittedName>
</protein>
<keyword evidence="5" id="KW-0249">Electron transport</keyword>
<evidence type="ECO:0000256" key="1">
    <source>
        <dbReference type="ARBA" id="ARBA00005817"/>
    </source>
</evidence>
<dbReference type="Pfam" id="PF00766">
    <property type="entry name" value="ETF_alpha"/>
    <property type="match status" value="1"/>
</dbReference>
<dbReference type="PROSITE" id="PS00696">
    <property type="entry name" value="ETF_ALPHA"/>
    <property type="match status" value="1"/>
</dbReference>
<dbReference type="GO" id="GO:0009055">
    <property type="term" value="F:electron transfer activity"/>
    <property type="evidence" value="ECO:0007669"/>
    <property type="project" value="InterPro"/>
</dbReference>
<evidence type="ECO:0000256" key="5">
    <source>
        <dbReference type="ARBA" id="ARBA00022982"/>
    </source>
</evidence>
<keyword evidence="4 6" id="KW-0274">FAD</keyword>
<feature type="binding site" evidence="6">
    <location>
        <begin position="273"/>
        <end position="280"/>
    </location>
    <ligand>
        <name>FAD</name>
        <dbReference type="ChEBI" id="CHEBI:57692"/>
    </ligand>
</feature>
<dbReference type="InterPro" id="IPR014730">
    <property type="entry name" value="ETF_a/b_N"/>
</dbReference>
<evidence type="ECO:0000313" key="9">
    <source>
        <dbReference type="Proteomes" id="UP000238701"/>
    </source>
</evidence>
<feature type="binding site" evidence="6">
    <location>
        <position position="294"/>
    </location>
    <ligand>
        <name>FAD</name>
        <dbReference type="ChEBI" id="CHEBI:57692"/>
    </ligand>
</feature>
<dbReference type="PANTHER" id="PTHR43153">
    <property type="entry name" value="ELECTRON TRANSFER FLAVOPROTEIN ALPHA"/>
    <property type="match status" value="1"/>
</dbReference>
<evidence type="ECO:0000256" key="3">
    <source>
        <dbReference type="ARBA" id="ARBA00022630"/>
    </source>
</evidence>
<dbReference type="SUPFAM" id="SSF52402">
    <property type="entry name" value="Adenine nucleotide alpha hydrolases-like"/>
    <property type="match status" value="1"/>
</dbReference>
<keyword evidence="2" id="KW-0813">Transport</keyword>
<accession>A0A2U3L4D2</accession>
<feature type="domain" description="Electron transfer flavoprotein alpha/beta-subunit N-terminal" evidence="7">
    <location>
        <begin position="5"/>
        <end position="193"/>
    </location>
</feature>
<dbReference type="Proteomes" id="UP000238701">
    <property type="component" value="Unassembled WGS sequence"/>
</dbReference>
<dbReference type="Pfam" id="PF01012">
    <property type="entry name" value="ETF"/>
    <property type="match status" value="1"/>
</dbReference>
<proteinExistence type="inferred from homology"/>
<evidence type="ECO:0000256" key="2">
    <source>
        <dbReference type="ARBA" id="ARBA00022448"/>
    </source>
</evidence>
<dbReference type="Gene3D" id="3.40.50.1220">
    <property type="entry name" value="TPP-binding domain"/>
    <property type="match status" value="1"/>
</dbReference>
<dbReference type="SUPFAM" id="SSF52467">
    <property type="entry name" value="DHS-like NAD/FAD-binding domain"/>
    <property type="match status" value="1"/>
</dbReference>
<dbReference type="SMART" id="SM00893">
    <property type="entry name" value="ETF"/>
    <property type="match status" value="1"/>
</dbReference>
<dbReference type="InterPro" id="IPR029035">
    <property type="entry name" value="DHS-like_NAD/FAD-binding_dom"/>
</dbReference>
<feature type="binding site" evidence="6">
    <location>
        <begin position="256"/>
        <end position="260"/>
    </location>
    <ligand>
        <name>FAD</name>
        <dbReference type="ChEBI" id="CHEBI:57692"/>
    </ligand>
</feature>
<dbReference type="AlphaFoldDB" id="A0A2U3L4D2"/>
<dbReference type="InterPro" id="IPR001308">
    <property type="entry name" value="ETF_a/FixB"/>
</dbReference>
<dbReference type="GO" id="GO:0050660">
    <property type="term" value="F:flavin adenine dinucleotide binding"/>
    <property type="evidence" value="ECO:0007669"/>
    <property type="project" value="InterPro"/>
</dbReference>
<sequence>MSDTILVAVEQREGKLNRVSWETITAGQAIAAATGWTLEAAVVGSGIASIAAEVAAKKVAKVYAIESPKLEPYTPDAFADALKQFLTAKQPKLVLMPHTYQVRDFVPKLVTAMGRTAISDCIGFKHEGGKLLFTRQMFQGKLSADVSFTGDAPWFATFQNGAFRGDQAEDAASPAPVETVNVEIADGVVRNRPQPAFKEAKQAVDLTQAAVIVSVGRGIKEQKNIELAKQLADALGGEIAASRPICDSGWLPMDRQVGSSGQTVAPKLYLALGISGAIQHIVGMKGSKAIIAVNKDSEAPIFEIADYAVVGNLFDIIPPLIEEVKKAKS</sequence>
<dbReference type="PANTHER" id="PTHR43153:SF1">
    <property type="entry name" value="ELECTRON TRANSFER FLAVOPROTEIN SUBUNIT ALPHA, MITOCHONDRIAL"/>
    <property type="match status" value="1"/>
</dbReference>
<dbReference type="InterPro" id="IPR014731">
    <property type="entry name" value="ETF_asu_C"/>
</dbReference>
<keyword evidence="3" id="KW-0285">Flavoprotein</keyword>
<evidence type="ECO:0000256" key="6">
    <source>
        <dbReference type="PIRSR" id="PIRSR000089-1"/>
    </source>
</evidence>
<feature type="binding site" evidence="6">
    <location>
        <position position="217"/>
    </location>
    <ligand>
        <name>FAD</name>
        <dbReference type="ChEBI" id="CHEBI:57692"/>
    </ligand>
</feature>